<evidence type="ECO:0000313" key="2">
    <source>
        <dbReference type="Proteomes" id="UP000554520"/>
    </source>
</evidence>
<dbReference type="AlphaFoldDB" id="A0A839U7C0"/>
<dbReference type="RefSeq" id="WP_183661241.1">
    <property type="nucleotide sequence ID" value="NZ_JACHXN010000003.1"/>
</dbReference>
<accession>A0A839U7C0</accession>
<evidence type="ECO:0000313" key="1">
    <source>
        <dbReference type="EMBL" id="MBB3144882.1"/>
    </source>
</evidence>
<dbReference type="EMBL" id="JACHXN010000003">
    <property type="protein sequence ID" value="MBB3144882.1"/>
    <property type="molecule type" value="Genomic_DNA"/>
</dbReference>
<reference evidence="1 2" key="1">
    <citation type="submission" date="2020-08" db="EMBL/GenBank/DDBJ databases">
        <title>Genomic Encyclopedia of Type Strains, Phase III (KMG-III): the genomes of soil and plant-associated and newly described type strains.</title>
        <authorList>
            <person name="Whitman W."/>
        </authorList>
    </citation>
    <scope>NUCLEOTIDE SEQUENCE [LARGE SCALE GENOMIC DNA]</scope>
    <source>
        <strain evidence="1 2">CECT 7015</strain>
    </source>
</reference>
<organism evidence="1 2">
    <name type="scientific">Phyllobacterium trifolii</name>
    <dbReference type="NCBI Taxonomy" id="300193"/>
    <lineage>
        <taxon>Bacteria</taxon>
        <taxon>Pseudomonadati</taxon>
        <taxon>Pseudomonadota</taxon>
        <taxon>Alphaproteobacteria</taxon>
        <taxon>Hyphomicrobiales</taxon>
        <taxon>Phyllobacteriaceae</taxon>
        <taxon>Phyllobacterium</taxon>
    </lineage>
</organism>
<sequence>MAYAKDTTVPVAKTEGEIKAIIRKYGASSFASFESADQAVIAFEKDGRRIVLKMPLPDKQSRAFTHATFGVRGVQRRSPESQGKAWEQACRSRWRALFLCIKAKLESVEAGIETFEDAFLAHVQMPDGQTVSEHVRPRIATAYETGSMQPLLPGPRGDR</sequence>
<name>A0A839U7C0_9HYPH</name>
<gene>
    <name evidence="1" type="ORF">FHS21_001283</name>
</gene>
<comment type="caution">
    <text evidence="1">The sequence shown here is derived from an EMBL/GenBank/DDBJ whole genome shotgun (WGS) entry which is preliminary data.</text>
</comment>
<proteinExistence type="predicted"/>
<keyword evidence="2" id="KW-1185">Reference proteome</keyword>
<protein>
    <submittedName>
        <fullName evidence="1">Uncharacterized protein</fullName>
    </submittedName>
</protein>
<dbReference type="Proteomes" id="UP000554520">
    <property type="component" value="Unassembled WGS sequence"/>
</dbReference>